<name>A0A3P7J719_STRVU</name>
<sequence>MSRRQSVVRKKYANVLSMAVVQGMKSMVVGNMKSLLTRECFLLEVAIQNKMYTIVTSWVWKTRIYLPYLRNGSLKEDMGTFHEATYSIEYLATDQGAK</sequence>
<dbReference type="AlphaFoldDB" id="A0A3P7J719"/>
<evidence type="ECO:0000313" key="2">
    <source>
        <dbReference type="Proteomes" id="UP000270094"/>
    </source>
</evidence>
<accession>A0A3P7J719</accession>
<protein>
    <submittedName>
        <fullName evidence="1">Uncharacterized protein</fullName>
    </submittedName>
</protein>
<keyword evidence="2" id="KW-1185">Reference proteome</keyword>
<dbReference type="Proteomes" id="UP000270094">
    <property type="component" value="Unassembled WGS sequence"/>
</dbReference>
<reference evidence="1 2" key="1">
    <citation type="submission" date="2018-11" db="EMBL/GenBank/DDBJ databases">
        <authorList>
            <consortium name="Pathogen Informatics"/>
        </authorList>
    </citation>
    <scope>NUCLEOTIDE SEQUENCE [LARGE SCALE GENOMIC DNA]</scope>
</reference>
<organism evidence="1 2">
    <name type="scientific">Strongylus vulgaris</name>
    <name type="common">Blood worm</name>
    <dbReference type="NCBI Taxonomy" id="40348"/>
    <lineage>
        <taxon>Eukaryota</taxon>
        <taxon>Metazoa</taxon>
        <taxon>Ecdysozoa</taxon>
        <taxon>Nematoda</taxon>
        <taxon>Chromadorea</taxon>
        <taxon>Rhabditida</taxon>
        <taxon>Rhabditina</taxon>
        <taxon>Rhabditomorpha</taxon>
        <taxon>Strongyloidea</taxon>
        <taxon>Strongylidae</taxon>
        <taxon>Strongylus</taxon>
    </lineage>
</organism>
<proteinExistence type="predicted"/>
<dbReference type="EMBL" id="UYYB01095695">
    <property type="protein sequence ID" value="VDM75689.1"/>
    <property type="molecule type" value="Genomic_DNA"/>
</dbReference>
<gene>
    <name evidence="1" type="ORF">SVUK_LOCUS10687</name>
</gene>
<evidence type="ECO:0000313" key="1">
    <source>
        <dbReference type="EMBL" id="VDM75689.1"/>
    </source>
</evidence>